<comment type="similarity">
    <text evidence="1 3">Belongs to the peptidase A1 family.</text>
</comment>
<proteinExistence type="inferred from homology"/>
<evidence type="ECO:0000259" key="6">
    <source>
        <dbReference type="PROSITE" id="PS51767"/>
    </source>
</evidence>
<dbReference type="Gene3D" id="2.40.70.10">
    <property type="entry name" value="Acid Proteases"/>
    <property type="match status" value="2"/>
</dbReference>
<dbReference type="PANTHER" id="PTHR47966">
    <property type="entry name" value="BETA-SITE APP-CLEAVING ENZYME, ISOFORM A-RELATED"/>
    <property type="match status" value="1"/>
</dbReference>
<dbReference type="PROSITE" id="PS51767">
    <property type="entry name" value="PEPTIDASE_A1"/>
    <property type="match status" value="1"/>
</dbReference>
<dbReference type="AlphaFoldDB" id="A0A0C9VEW3"/>
<evidence type="ECO:0000256" key="5">
    <source>
        <dbReference type="SAM" id="Phobius"/>
    </source>
</evidence>
<dbReference type="InterPro" id="IPR001461">
    <property type="entry name" value="Aspartic_peptidase_A1"/>
</dbReference>
<dbReference type="PANTHER" id="PTHR47966:SF73">
    <property type="entry name" value="PEPTIDASE A1 DOMAIN-CONTAINING PROTEIN"/>
    <property type="match status" value="1"/>
</dbReference>
<evidence type="ECO:0000256" key="2">
    <source>
        <dbReference type="ARBA" id="ARBA00022750"/>
    </source>
</evidence>
<keyword evidence="5" id="KW-0812">Transmembrane</keyword>
<evidence type="ECO:0000313" key="7">
    <source>
        <dbReference type="EMBL" id="KIJ39897.1"/>
    </source>
</evidence>
<dbReference type="Pfam" id="PF00026">
    <property type="entry name" value="Asp"/>
    <property type="match status" value="2"/>
</dbReference>
<name>A0A0C9VEW3_SPHS4</name>
<dbReference type="GO" id="GO:0004190">
    <property type="term" value="F:aspartic-type endopeptidase activity"/>
    <property type="evidence" value="ECO:0007669"/>
    <property type="project" value="UniProtKB-KW"/>
</dbReference>
<evidence type="ECO:0000256" key="1">
    <source>
        <dbReference type="ARBA" id="ARBA00007447"/>
    </source>
</evidence>
<feature type="region of interest" description="Disordered" evidence="4">
    <location>
        <begin position="591"/>
        <end position="618"/>
    </location>
</feature>
<dbReference type="EMBL" id="KN837148">
    <property type="protein sequence ID" value="KIJ39897.1"/>
    <property type="molecule type" value="Genomic_DNA"/>
</dbReference>
<sequence>MTLSGNPVWNAVYSVQVSVGGNHQKLSLAIDTGSSDLWIATKGCSTSECSNSHTALYDSSTSVPEGQSTSLGFLLGQVAGPVVSDSITIGPYTIDNQALVAANTVSSENLSQDFVGLLGLGPPASSNIAPLFSTPSGGDTVQQNLFGLNNNAPTHHFIGITLERSQPNVVPSLLTIGTHPQDSIPDFDESKIGFVDVLGSSGGATYWRTNALSITAWIDGKPKAVPLGHSETVPSSTFPVAILDTGGSPILATRTIANAIYGVFNITPASDGNYYLPCTQPLNLTIGLGNLPPIPIHPLDLTSLPQTLNAGANTNTCMGLIQGYDNLDDLQGRGDIVLGVTFLRNVYMVLSSQSSTPQLGLYPLTNATQALDEFHRVRVLGDSLGPNDSNPLSSKSSTGPQKKLNVGTIALIGILGFFVLCAIIFGIRWWYVRRRYKRVGPGPIQIDGESQREGDETLQQEVPFLGAGEKQIRPPSATYNTGRTDFTHVDELGLLSKQDMLTPHSRSPSFMSTPGERESDYFSDWQDRTLNGPGLGDGSLRTPSPLVTADQSPRMRDPIRGELSPNLIHLDEEFGMTGIGSRNSVVSMGSGVGRPMSRSPLRNDGSTNSPPRTPPKITREVGSRFEADLGDSLFDGLIPGPNIQLRDLVRGRGSMADSIRMSTVSSLGVPNQGEDRRSGYLGDARMSSYQGSHDRRSQASDSPLL</sequence>
<dbReference type="PRINTS" id="PR00792">
    <property type="entry name" value="PEPSIN"/>
</dbReference>
<keyword evidence="5" id="KW-1133">Transmembrane helix</keyword>
<feature type="domain" description="Peptidase A1" evidence="6">
    <location>
        <begin position="13"/>
        <end position="362"/>
    </location>
</feature>
<reference evidence="7 8" key="1">
    <citation type="submission" date="2014-06" db="EMBL/GenBank/DDBJ databases">
        <title>Evolutionary Origins and Diversification of the Mycorrhizal Mutualists.</title>
        <authorList>
            <consortium name="DOE Joint Genome Institute"/>
            <consortium name="Mycorrhizal Genomics Consortium"/>
            <person name="Kohler A."/>
            <person name="Kuo A."/>
            <person name="Nagy L.G."/>
            <person name="Floudas D."/>
            <person name="Copeland A."/>
            <person name="Barry K.W."/>
            <person name="Cichocki N."/>
            <person name="Veneault-Fourrey C."/>
            <person name="LaButti K."/>
            <person name="Lindquist E.A."/>
            <person name="Lipzen A."/>
            <person name="Lundell T."/>
            <person name="Morin E."/>
            <person name="Murat C."/>
            <person name="Riley R."/>
            <person name="Ohm R."/>
            <person name="Sun H."/>
            <person name="Tunlid A."/>
            <person name="Henrissat B."/>
            <person name="Grigoriev I.V."/>
            <person name="Hibbett D.S."/>
            <person name="Martin F."/>
        </authorList>
    </citation>
    <scope>NUCLEOTIDE SEQUENCE [LARGE SCALE GENOMIC DNA]</scope>
    <source>
        <strain evidence="7 8">SS14</strain>
    </source>
</reference>
<keyword evidence="8" id="KW-1185">Reference proteome</keyword>
<dbReference type="SUPFAM" id="SSF50630">
    <property type="entry name" value="Acid proteases"/>
    <property type="match status" value="1"/>
</dbReference>
<dbReference type="CDD" id="cd05471">
    <property type="entry name" value="pepsin_like"/>
    <property type="match status" value="1"/>
</dbReference>
<dbReference type="HOGENOM" id="CLU_014988_0_0_1"/>
<protein>
    <recommendedName>
        <fullName evidence="6">Peptidase A1 domain-containing protein</fullName>
    </recommendedName>
</protein>
<dbReference type="InterPro" id="IPR021109">
    <property type="entry name" value="Peptidase_aspartic_dom_sf"/>
</dbReference>
<feature type="region of interest" description="Disordered" evidence="4">
    <location>
        <begin position="663"/>
        <end position="705"/>
    </location>
</feature>
<dbReference type="Proteomes" id="UP000054279">
    <property type="component" value="Unassembled WGS sequence"/>
</dbReference>
<feature type="region of interest" description="Disordered" evidence="4">
    <location>
        <begin position="532"/>
        <end position="559"/>
    </location>
</feature>
<dbReference type="InterPro" id="IPR001969">
    <property type="entry name" value="Aspartic_peptidase_AS"/>
</dbReference>
<keyword evidence="5" id="KW-0472">Membrane</keyword>
<organism evidence="7 8">
    <name type="scientific">Sphaerobolus stellatus (strain SS14)</name>
    <dbReference type="NCBI Taxonomy" id="990650"/>
    <lineage>
        <taxon>Eukaryota</taxon>
        <taxon>Fungi</taxon>
        <taxon>Dikarya</taxon>
        <taxon>Basidiomycota</taxon>
        <taxon>Agaricomycotina</taxon>
        <taxon>Agaricomycetes</taxon>
        <taxon>Phallomycetidae</taxon>
        <taxon>Geastrales</taxon>
        <taxon>Sphaerobolaceae</taxon>
        <taxon>Sphaerobolus</taxon>
    </lineage>
</organism>
<evidence type="ECO:0000313" key="8">
    <source>
        <dbReference type="Proteomes" id="UP000054279"/>
    </source>
</evidence>
<dbReference type="GO" id="GO:0006508">
    <property type="term" value="P:proteolysis"/>
    <property type="evidence" value="ECO:0007669"/>
    <property type="project" value="UniProtKB-KW"/>
</dbReference>
<evidence type="ECO:0000256" key="3">
    <source>
        <dbReference type="RuleBase" id="RU000454"/>
    </source>
</evidence>
<dbReference type="OrthoDB" id="2747330at2759"/>
<keyword evidence="3" id="KW-0378">Hydrolase</keyword>
<dbReference type="PROSITE" id="PS00141">
    <property type="entry name" value="ASP_PROTEASE"/>
    <property type="match status" value="1"/>
</dbReference>
<evidence type="ECO:0000256" key="4">
    <source>
        <dbReference type="SAM" id="MobiDB-lite"/>
    </source>
</evidence>
<keyword evidence="3" id="KW-0645">Protease</keyword>
<feature type="transmembrane region" description="Helical" evidence="5">
    <location>
        <begin position="409"/>
        <end position="431"/>
    </location>
</feature>
<gene>
    <name evidence="7" type="ORF">M422DRAFT_32502</name>
</gene>
<dbReference type="InterPro" id="IPR033121">
    <property type="entry name" value="PEPTIDASE_A1"/>
</dbReference>
<keyword evidence="2 3" id="KW-0064">Aspartyl protease</keyword>
<accession>A0A0C9VEW3</accession>
<dbReference type="InterPro" id="IPR034164">
    <property type="entry name" value="Pepsin-like_dom"/>
</dbReference>